<name>A0AA50QC15_9GAMM</name>
<dbReference type="Proteomes" id="UP001223802">
    <property type="component" value="Chromosome"/>
</dbReference>
<proteinExistence type="predicted"/>
<dbReference type="RefSeq" id="WP_306761939.1">
    <property type="nucleotide sequence ID" value="NZ_CP118224.1"/>
</dbReference>
<reference evidence="1 2" key="1">
    <citation type="submission" date="2023-02" db="EMBL/GenBank/DDBJ databases">
        <title>Complete genome sequence of a novel bacterium Oceanimonas sp. NTOU-MSR1 isolated from marine coast sediment.</title>
        <authorList>
            <person name="Yang H.-T."/>
            <person name="Chen Y.-L."/>
            <person name="Ho Y.-N."/>
        </authorList>
    </citation>
    <scope>NUCLEOTIDE SEQUENCE [LARGE SCALE GENOMIC DNA]</scope>
    <source>
        <strain evidence="1 2">NTOU-MSR1</strain>
    </source>
</reference>
<dbReference type="KEGG" id="ope:PU634_16575"/>
<dbReference type="EMBL" id="CP118224">
    <property type="protein sequence ID" value="WMC10661.1"/>
    <property type="molecule type" value="Genomic_DNA"/>
</dbReference>
<gene>
    <name evidence="1" type="ORF">PU634_16575</name>
</gene>
<evidence type="ECO:0000313" key="2">
    <source>
        <dbReference type="Proteomes" id="UP001223802"/>
    </source>
</evidence>
<organism evidence="1 2">
    <name type="scientific">Oceanimonas pelagia</name>
    <dbReference type="NCBI Taxonomy" id="3028314"/>
    <lineage>
        <taxon>Bacteria</taxon>
        <taxon>Pseudomonadati</taxon>
        <taxon>Pseudomonadota</taxon>
        <taxon>Gammaproteobacteria</taxon>
        <taxon>Aeromonadales</taxon>
        <taxon>Aeromonadaceae</taxon>
        <taxon>Oceanimonas</taxon>
    </lineage>
</organism>
<sequence>MKQAYQTNAAPQGIRVVKRIHLIQAIKPTDAGVPQHSNTAGPEQCAKRERSVFPVPGKMKTSDDVFFCAVERVLTLFNKYHRKNQKKVTNTVKSWFEQEALRVGWGEAIFLPDTQTGRSAGCMLRVPMKKGSSHVTNH</sequence>
<protein>
    <submittedName>
        <fullName evidence="1">Uncharacterized protein</fullName>
    </submittedName>
</protein>
<keyword evidence="2" id="KW-1185">Reference proteome</keyword>
<dbReference type="AlphaFoldDB" id="A0AA50QC15"/>
<evidence type="ECO:0000313" key="1">
    <source>
        <dbReference type="EMBL" id="WMC10661.1"/>
    </source>
</evidence>
<accession>A0AA50QC15</accession>